<comment type="caution">
    <text evidence="1">The sequence shown here is derived from an EMBL/GenBank/DDBJ whole genome shotgun (WGS) entry which is preliminary data.</text>
</comment>
<accession>A0AAQ1P653</accession>
<gene>
    <name evidence="1" type="ORF">JV551A3_V1_10250</name>
</gene>
<protein>
    <submittedName>
        <fullName evidence="1">Uncharacterized protein</fullName>
    </submittedName>
</protein>
<organism evidence="1 2">
    <name type="scientific">Pseudomonas inefficax</name>
    <dbReference type="NCBI Taxonomy" id="2078786"/>
    <lineage>
        <taxon>Bacteria</taxon>
        <taxon>Pseudomonadati</taxon>
        <taxon>Pseudomonadota</taxon>
        <taxon>Gammaproteobacteria</taxon>
        <taxon>Pseudomonadales</taxon>
        <taxon>Pseudomonadaceae</taxon>
        <taxon>Pseudomonas</taxon>
    </lineage>
</organism>
<dbReference type="Proteomes" id="UP000294335">
    <property type="component" value="Unassembled WGS sequence"/>
</dbReference>
<evidence type="ECO:0000313" key="2">
    <source>
        <dbReference type="Proteomes" id="UP000294335"/>
    </source>
</evidence>
<evidence type="ECO:0000313" key="1">
    <source>
        <dbReference type="EMBL" id="SPO58435.1"/>
    </source>
</evidence>
<name>A0AAQ1P653_9PSED</name>
<sequence>MAGLRLKLSPSRIAENTALLSSKENFIHSPVLSAWMKIIVYSIMHLLGYLPIHDGKNPLTTPLAELLVDFRTNALLQACEP</sequence>
<keyword evidence="2" id="KW-1185">Reference proteome</keyword>
<dbReference type="EMBL" id="OPYN01000001">
    <property type="protein sequence ID" value="SPO58435.1"/>
    <property type="molecule type" value="Genomic_DNA"/>
</dbReference>
<reference evidence="1 2" key="1">
    <citation type="submission" date="2018-02" db="EMBL/GenBank/DDBJ databases">
        <authorList>
            <person name="Dubost A."/>
        </authorList>
    </citation>
    <scope>NUCLEOTIDE SEQUENCE [LARGE SCALE GENOMIC DNA]</scope>
    <source>
        <strain evidence="2">JV551A3</strain>
    </source>
</reference>
<dbReference type="AlphaFoldDB" id="A0AAQ1P653"/>
<proteinExistence type="predicted"/>